<dbReference type="PANTHER" id="PTHR13504:SF38">
    <property type="entry name" value="FIDO DOMAIN-CONTAINING PROTEIN"/>
    <property type="match status" value="1"/>
</dbReference>
<keyword evidence="2" id="KW-0547">Nucleotide-binding</keyword>
<dbReference type="EMBL" id="ASAD01000006">
    <property type="protein sequence ID" value="EON93688.1"/>
    <property type="molecule type" value="Genomic_DNA"/>
</dbReference>
<dbReference type="PROSITE" id="PS51459">
    <property type="entry name" value="FIDO"/>
    <property type="match status" value="1"/>
</dbReference>
<dbReference type="GO" id="GO:0005524">
    <property type="term" value="F:ATP binding"/>
    <property type="evidence" value="ECO:0007669"/>
    <property type="project" value="UniProtKB-KW"/>
</dbReference>
<dbReference type="Proteomes" id="UP000016540">
    <property type="component" value="Unassembled WGS sequence"/>
</dbReference>
<organism evidence="4 5">
    <name type="scientific">Marinobacter lipolyticus SM19</name>
    <dbReference type="NCBI Taxonomy" id="1318628"/>
    <lineage>
        <taxon>Bacteria</taxon>
        <taxon>Pseudomonadati</taxon>
        <taxon>Pseudomonadota</taxon>
        <taxon>Gammaproteobacteria</taxon>
        <taxon>Pseudomonadales</taxon>
        <taxon>Marinobacteraceae</taxon>
        <taxon>Marinobacter</taxon>
    </lineage>
</organism>
<protein>
    <submittedName>
        <fullName evidence="4">Filamentation induced by cAMP protein fic</fullName>
    </submittedName>
</protein>
<evidence type="ECO:0000259" key="3">
    <source>
        <dbReference type="PROSITE" id="PS51459"/>
    </source>
</evidence>
<evidence type="ECO:0000256" key="1">
    <source>
        <dbReference type="PIRSR" id="PIRSR640198-1"/>
    </source>
</evidence>
<evidence type="ECO:0000313" key="5">
    <source>
        <dbReference type="Proteomes" id="UP000016540"/>
    </source>
</evidence>
<comment type="caution">
    <text evidence="4">The sequence shown here is derived from an EMBL/GenBank/DDBJ whole genome shotgun (WGS) entry which is preliminary data.</text>
</comment>
<accession>R8B4Z3</accession>
<dbReference type="RefSeq" id="WP_012136649.1">
    <property type="nucleotide sequence ID" value="NZ_KE007306.1"/>
</dbReference>
<dbReference type="Pfam" id="PF02661">
    <property type="entry name" value="Fic"/>
    <property type="match status" value="1"/>
</dbReference>
<dbReference type="AlphaFoldDB" id="R8B4Z3"/>
<dbReference type="HOGENOM" id="CLU_666714_0_0_6"/>
<feature type="binding site" evidence="2">
    <location>
        <begin position="242"/>
        <end position="243"/>
    </location>
    <ligand>
        <name>ATP</name>
        <dbReference type="ChEBI" id="CHEBI:30616"/>
    </ligand>
</feature>
<name>R8B4Z3_9GAMM</name>
<dbReference type="SUPFAM" id="SSF140931">
    <property type="entry name" value="Fic-like"/>
    <property type="match status" value="1"/>
</dbReference>
<feature type="domain" description="Fido" evidence="3">
    <location>
        <begin position="107"/>
        <end position="277"/>
    </location>
</feature>
<proteinExistence type="predicted"/>
<dbReference type="eggNOG" id="COG3177">
    <property type="taxonomic scope" value="Bacteria"/>
</dbReference>
<dbReference type="Gene3D" id="1.10.3290.10">
    <property type="entry name" value="Fido-like domain"/>
    <property type="match status" value="1"/>
</dbReference>
<reference evidence="4 5" key="1">
    <citation type="journal article" date="2013" name="Genome Announc.">
        <title>Draft Genome Sequence of the Moderately Halophilic Bacterium Marinobacter lipolyticus Strain SM19.</title>
        <authorList>
            <person name="Papke R.T."/>
            <person name="de la Haba R.R."/>
            <person name="Infante-Dominguez C."/>
            <person name="Perez D."/>
            <person name="Sanchez-Porro C."/>
            <person name="Lapierre P."/>
            <person name="Ventosa A."/>
        </authorList>
    </citation>
    <scope>NUCLEOTIDE SEQUENCE [LARGE SCALE GENOMIC DNA]</scope>
    <source>
        <strain evidence="4 5">SM19</strain>
    </source>
</reference>
<feature type="binding site" evidence="2">
    <location>
        <begin position="153"/>
        <end position="156"/>
    </location>
    <ligand>
        <name>ATP</name>
        <dbReference type="ChEBI" id="CHEBI:30616"/>
    </ligand>
</feature>
<dbReference type="InterPro" id="IPR003812">
    <property type="entry name" value="Fido"/>
</dbReference>
<dbReference type="PATRIC" id="fig|1318628.3.peg.647"/>
<feature type="active site" evidence="1">
    <location>
        <position position="200"/>
    </location>
</feature>
<dbReference type="PANTHER" id="PTHR13504">
    <property type="entry name" value="FIDO DOMAIN-CONTAINING PROTEIN DDB_G0283145"/>
    <property type="match status" value="1"/>
</dbReference>
<evidence type="ECO:0000256" key="2">
    <source>
        <dbReference type="PIRSR" id="PIRSR640198-2"/>
    </source>
</evidence>
<sequence>MINVTRYIDLDKISSELDAKVVSMMQMDASLNSSIPRSLREPIEELLRNVNAYYSCKIEGNSTEPAELIRAQEMPDIVEDEDLREVKRLLEVEARLSQGDMSGREASHPETLKQLHHDFYSGAPEELLKIKDEKSGKEYDLVPGQLRQNDVTVGQHLAPPYEEVPSMLNRFHEYYRLDKVRASQAMLSAAASHHRLLYIHPFLDGNGRVARLFTDLYLRQAGLGGIGLWSMSRGFGRDTEAYYKALAQADMPRQGSSDGRGALSDRGLMAFTEYFIDTAIDQLKYFSSLLDPQALDQRIDVFFDLRCKQEMIIERGVRLPKLHPGTRLLYKELIRGGELTRSDAKARLGVEERTMHTIVKQMKEAALIQAPPRKPLKLDLSPSSIEILFPRLWVV</sequence>
<dbReference type="STRING" id="1318628.MARLIPOL_03255"/>
<dbReference type="OrthoDB" id="9807853at2"/>
<feature type="binding site" evidence="2">
    <location>
        <begin position="204"/>
        <end position="211"/>
    </location>
    <ligand>
        <name>ATP</name>
        <dbReference type="ChEBI" id="CHEBI:30616"/>
    </ligand>
</feature>
<dbReference type="InterPro" id="IPR040198">
    <property type="entry name" value="Fido_containing"/>
</dbReference>
<keyword evidence="2" id="KW-0067">ATP-binding</keyword>
<gene>
    <name evidence="4" type="ORF">MARLIPOL_03255</name>
</gene>
<dbReference type="InterPro" id="IPR036597">
    <property type="entry name" value="Fido-like_dom_sf"/>
</dbReference>
<evidence type="ECO:0000313" key="4">
    <source>
        <dbReference type="EMBL" id="EON93688.1"/>
    </source>
</evidence>
<keyword evidence="5" id="KW-1185">Reference proteome</keyword>